<gene>
    <name evidence="2" type="ORF">HINF_LOCUS14513</name>
    <name evidence="3" type="ORF">HINF_LOCUS65827</name>
</gene>
<evidence type="ECO:0000313" key="2">
    <source>
        <dbReference type="EMBL" id="CAI9926868.1"/>
    </source>
</evidence>
<proteinExistence type="predicted"/>
<reference evidence="2" key="1">
    <citation type="submission" date="2023-06" db="EMBL/GenBank/DDBJ databases">
        <authorList>
            <person name="Kurt Z."/>
        </authorList>
    </citation>
    <scope>NUCLEOTIDE SEQUENCE</scope>
</reference>
<evidence type="ECO:0000313" key="3">
    <source>
        <dbReference type="EMBL" id="CAL6091522.1"/>
    </source>
</evidence>
<dbReference type="AlphaFoldDB" id="A0AA86NX02"/>
<dbReference type="PANTHER" id="PTHR32251">
    <property type="entry name" value="3-OXO-5-ALPHA-STEROID 4-DEHYDROGENASE"/>
    <property type="match status" value="1"/>
</dbReference>
<protein>
    <submittedName>
        <fullName evidence="2">Integral membrane protein</fullName>
    </submittedName>
    <submittedName>
        <fullName evidence="3">Integral_membrane protein</fullName>
    </submittedName>
</protein>
<evidence type="ECO:0000313" key="4">
    <source>
        <dbReference type="Proteomes" id="UP001642409"/>
    </source>
</evidence>
<reference evidence="3 4" key="2">
    <citation type="submission" date="2024-07" db="EMBL/GenBank/DDBJ databases">
        <authorList>
            <person name="Akdeniz Z."/>
        </authorList>
    </citation>
    <scope>NUCLEOTIDE SEQUENCE [LARGE SCALE GENOMIC DNA]</scope>
</reference>
<feature type="transmembrane region" description="Helical" evidence="1">
    <location>
        <begin position="35"/>
        <end position="54"/>
    </location>
</feature>
<keyword evidence="4" id="KW-1185">Reference proteome</keyword>
<keyword evidence="1" id="KW-0812">Transmembrane</keyword>
<evidence type="ECO:0000256" key="1">
    <source>
        <dbReference type="SAM" id="Phobius"/>
    </source>
</evidence>
<dbReference type="InterPro" id="IPR010721">
    <property type="entry name" value="UstE-like"/>
</dbReference>
<dbReference type="EMBL" id="CAXDID020000436">
    <property type="protein sequence ID" value="CAL6091522.1"/>
    <property type="molecule type" value="Genomic_DNA"/>
</dbReference>
<sequence length="303" mass="35084">MNLLKTATILLISLLAISVGSVYLGNIPNLLDYELLAPVFKVFFAVVIVCFVLGEVTRNTSQVDKIWSITPIIYAWQIAYLYNWNAKLVLVSVLITVWGARLTYNFGRRGGYSLKFWSGEEDYRWAVLRSKPGFSNPIVWFVFDLFFICFYQNALLLLLVFPMLTLTASAIKPVDIFLSIAFLLLIFTEYTADQQQFDFQTEKYRRINNKLPLKEYESGFIQTGLWKYSRHPNYACEQSVWVVIYLFSWAETGKFLNQTVVGAFLLIILFRSSSEMSESITVKKYSGYIKYQKTVGRFLPKLF</sequence>
<feature type="transmembrane region" description="Helical" evidence="1">
    <location>
        <begin position="138"/>
        <end position="164"/>
    </location>
</feature>
<feature type="transmembrane region" description="Helical" evidence="1">
    <location>
        <begin position="88"/>
        <end position="107"/>
    </location>
</feature>
<accession>A0AA86NX02</accession>
<dbReference type="EMBL" id="CATOUU010000377">
    <property type="protein sequence ID" value="CAI9926868.1"/>
    <property type="molecule type" value="Genomic_DNA"/>
</dbReference>
<dbReference type="Gene3D" id="1.20.120.1630">
    <property type="match status" value="1"/>
</dbReference>
<dbReference type="Pfam" id="PF06966">
    <property type="entry name" value="DUF1295"/>
    <property type="match status" value="1"/>
</dbReference>
<name>A0AA86NX02_9EUKA</name>
<keyword evidence="1" id="KW-0472">Membrane</keyword>
<dbReference type="GO" id="GO:0016020">
    <property type="term" value="C:membrane"/>
    <property type="evidence" value="ECO:0007669"/>
    <property type="project" value="TreeGrafter"/>
</dbReference>
<dbReference type="Proteomes" id="UP001642409">
    <property type="component" value="Unassembled WGS sequence"/>
</dbReference>
<organism evidence="2">
    <name type="scientific">Hexamita inflata</name>
    <dbReference type="NCBI Taxonomy" id="28002"/>
    <lineage>
        <taxon>Eukaryota</taxon>
        <taxon>Metamonada</taxon>
        <taxon>Diplomonadida</taxon>
        <taxon>Hexamitidae</taxon>
        <taxon>Hexamitinae</taxon>
        <taxon>Hexamita</taxon>
    </lineage>
</organism>
<feature type="transmembrane region" description="Helical" evidence="1">
    <location>
        <begin position="170"/>
        <end position="187"/>
    </location>
</feature>
<dbReference type="PANTHER" id="PTHR32251:SF23">
    <property type="entry name" value="3-OXO-5-ALPHA-STEROID 4-DEHYDROGENASE (DUF1295)"/>
    <property type="match status" value="1"/>
</dbReference>
<keyword evidence="1" id="KW-1133">Transmembrane helix</keyword>
<comment type="caution">
    <text evidence="2">The sequence shown here is derived from an EMBL/GenBank/DDBJ whole genome shotgun (WGS) entry which is preliminary data.</text>
</comment>